<evidence type="ECO:0000313" key="8">
    <source>
        <dbReference type="Proteomes" id="UP001339883"/>
    </source>
</evidence>
<comment type="caution">
    <text evidence="7">The sequence shown here is derived from an EMBL/GenBank/DDBJ whole genome shotgun (WGS) entry which is preliminary data.</text>
</comment>
<dbReference type="Pfam" id="PF02674">
    <property type="entry name" value="Colicin_V"/>
    <property type="match status" value="1"/>
</dbReference>
<keyword evidence="4 6" id="KW-0472">Membrane</keyword>
<feature type="transmembrane region" description="Helical" evidence="6">
    <location>
        <begin position="97"/>
        <end position="118"/>
    </location>
</feature>
<proteinExistence type="predicted"/>
<feature type="transmembrane region" description="Helical" evidence="6">
    <location>
        <begin position="28"/>
        <end position="45"/>
    </location>
</feature>
<feature type="transmembrane region" description="Helical" evidence="6">
    <location>
        <begin position="65"/>
        <end position="85"/>
    </location>
</feature>
<evidence type="ECO:0000256" key="5">
    <source>
        <dbReference type="SAM" id="MobiDB-lite"/>
    </source>
</evidence>
<evidence type="ECO:0000256" key="3">
    <source>
        <dbReference type="ARBA" id="ARBA00022989"/>
    </source>
</evidence>
<dbReference type="PANTHER" id="PTHR37306:SF1">
    <property type="entry name" value="COLICIN V PRODUCTION PROTEIN"/>
    <property type="match status" value="1"/>
</dbReference>
<evidence type="ECO:0000256" key="6">
    <source>
        <dbReference type="SAM" id="Phobius"/>
    </source>
</evidence>
<evidence type="ECO:0000256" key="1">
    <source>
        <dbReference type="ARBA" id="ARBA00004141"/>
    </source>
</evidence>
<evidence type="ECO:0000256" key="2">
    <source>
        <dbReference type="ARBA" id="ARBA00022692"/>
    </source>
</evidence>
<organism evidence="7 8">
    <name type="scientific">Acinetobacter pollinis</name>
    <dbReference type="NCBI Taxonomy" id="2605270"/>
    <lineage>
        <taxon>Bacteria</taxon>
        <taxon>Pseudomonadati</taxon>
        <taxon>Pseudomonadota</taxon>
        <taxon>Gammaproteobacteria</taxon>
        <taxon>Moraxellales</taxon>
        <taxon>Moraxellaceae</taxon>
        <taxon>Acinetobacter</taxon>
    </lineage>
</organism>
<reference evidence="7 8" key="1">
    <citation type="submission" date="2019-08" db="EMBL/GenBank/DDBJ databases">
        <title>Five species of Acinetobacter isolated from floral nectar and animal pollinators.</title>
        <authorList>
            <person name="Hendry T.A."/>
        </authorList>
    </citation>
    <scope>NUCLEOTIDE SEQUENCE [LARGE SCALE GENOMIC DNA]</scope>
    <source>
        <strain evidence="7 8">MD18.27</strain>
    </source>
</reference>
<dbReference type="EMBL" id="VTDN01000008">
    <property type="protein sequence ID" value="MEB5477484.1"/>
    <property type="molecule type" value="Genomic_DNA"/>
</dbReference>
<dbReference type="PANTHER" id="PTHR37306">
    <property type="entry name" value="COLICIN V PRODUCTION PROTEIN"/>
    <property type="match status" value="1"/>
</dbReference>
<sequence length="196" mass="21331">MNILDVIVVIIVVLGGINGLRQGLIQALANLVGWVLALFMGAKYANDLAPMMSGLSHDLVVQKIAGFAFVVLVVMSLTWLVSTILNKILKSLKLGPLNRLAGGALGCLKSLFIVLIAMQGAEPWVYTAQSWKQSKMVQMLMPYAPIATEVSKEVATEAIQHFHDNEAQVEQRSKEFAEKVSARKGSTEHSAQNPFN</sequence>
<feature type="transmembrane region" description="Helical" evidence="6">
    <location>
        <begin position="6"/>
        <end position="21"/>
    </location>
</feature>
<dbReference type="RefSeq" id="WP_411800693.1">
    <property type="nucleotide sequence ID" value="NZ_VTDN01000008.1"/>
</dbReference>
<keyword evidence="8" id="KW-1185">Reference proteome</keyword>
<evidence type="ECO:0000256" key="4">
    <source>
        <dbReference type="ARBA" id="ARBA00023136"/>
    </source>
</evidence>
<feature type="compositionally biased region" description="Basic and acidic residues" evidence="5">
    <location>
        <begin position="172"/>
        <end position="187"/>
    </location>
</feature>
<feature type="region of interest" description="Disordered" evidence="5">
    <location>
        <begin position="172"/>
        <end position="196"/>
    </location>
</feature>
<gene>
    <name evidence="7" type="ORF">I2F25_10570</name>
</gene>
<accession>A0ABU6DWD2</accession>
<dbReference type="InterPro" id="IPR003825">
    <property type="entry name" value="Colicin-V_CvpA"/>
</dbReference>
<keyword evidence="2 6" id="KW-0812">Transmembrane</keyword>
<dbReference type="Proteomes" id="UP001339883">
    <property type="component" value="Unassembled WGS sequence"/>
</dbReference>
<evidence type="ECO:0000313" key="7">
    <source>
        <dbReference type="EMBL" id="MEB5477484.1"/>
    </source>
</evidence>
<protein>
    <submittedName>
        <fullName evidence="7">CvpA family protein</fullName>
    </submittedName>
</protein>
<keyword evidence="3 6" id="KW-1133">Transmembrane helix</keyword>
<comment type="subcellular location">
    <subcellularLocation>
        <location evidence="1">Membrane</location>
        <topology evidence="1">Multi-pass membrane protein</topology>
    </subcellularLocation>
</comment>
<name>A0ABU6DWD2_9GAMM</name>